<dbReference type="EMBL" id="JENY01000029">
    <property type="protein sequence ID" value="EXL02710.1"/>
    <property type="molecule type" value="Genomic_DNA"/>
</dbReference>
<accession>A0A011V2K8</accession>
<evidence type="ECO:0000313" key="3">
    <source>
        <dbReference type="Proteomes" id="UP000019849"/>
    </source>
</evidence>
<feature type="transmembrane region" description="Helical" evidence="1">
    <location>
        <begin position="34"/>
        <end position="59"/>
    </location>
</feature>
<protein>
    <submittedName>
        <fullName evidence="2">ATPase F0F1</fullName>
    </submittedName>
</protein>
<organism evidence="2 3">
    <name type="scientific">Aquamicrobium defluvii</name>
    <dbReference type="NCBI Taxonomy" id="69279"/>
    <lineage>
        <taxon>Bacteria</taxon>
        <taxon>Pseudomonadati</taxon>
        <taxon>Pseudomonadota</taxon>
        <taxon>Alphaproteobacteria</taxon>
        <taxon>Hyphomicrobiales</taxon>
        <taxon>Phyllobacteriaceae</taxon>
        <taxon>Aquamicrobium</taxon>
    </lineage>
</organism>
<feature type="transmembrane region" description="Helical" evidence="1">
    <location>
        <begin position="71"/>
        <end position="93"/>
    </location>
</feature>
<dbReference type="RefSeq" id="WP_035030744.1">
    <property type="nucleotide sequence ID" value="NZ_KK073901.1"/>
</dbReference>
<keyword evidence="1" id="KW-0812">Transmembrane</keyword>
<name>A0A011V2K8_9HYPH</name>
<keyword evidence="1" id="KW-0472">Membrane</keyword>
<reference evidence="2 3" key="1">
    <citation type="submission" date="2014-02" db="EMBL/GenBank/DDBJ databases">
        <title>Aquamicrobium defluvii Genome sequencing.</title>
        <authorList>
            <person name="Wang X."/>
        </authorList>
    </citation>
    <scope>NUCLEOTIDE SEQUENCE [LARGE SCALE GENOMIC DNA]</scope>
    <source>
        <strain evidence="2 3">W13Z1</strain>
    </source>
</reference>
<dbReference type="HOGENOM" id="CLU_137927_3_0_5"/>
<dbReference type="InterPro" id="IPR011744">
    <property type="entry name" value="ATPase_gene1"/>
</dbReference>
<dbReference type="InterPro" id="IPR032820">
    <property type="entry name" value="ATPase_put"/>
</dbReference>
<dbReference type="eggNOG" id="ENOG5032RTR">
    <property type="taxonomic scope" value="Bacteria"/>
</dbReference>
<proteinExistence type="predicted"/>
<evidence type="ECO:0000256" key="1">
    <source>
        <dbReference type="SAM" id="Phobius"/>
    </source>
</evidence>
<keyword evidence="1" id="KW-1133">Transmembrane helix</keyword>
<gene>
    <name evidence="2" type="ORF">BG36_14130</name>
</gene>
<dbReference type="NCBIfam" id="TIGR02230">
    <property type="entry name" value="ATPase_gene1"/>
    <property type="match status" value="1"/>
</dbReference>
<dbReference type="Proteomes" id="UP000019849">
    <property type="component" value="Unassembled WGS sequence"/>
</dbReference>
<dbReference type="Pfam" id="PF09527">
    <property type="entry name" value="ATPase_gene1"/>
    <property type="match status" value="1"/>
</dbReference>
<evidence type="ECO:0000313" key="2">
    <source>
        <dbReference type="EMBL" id="EXL02710.1"/>
    </source>
</evidence>
<dbReference type="PATRIC" id="fig|69279.3.peg.3918"/>
<sequence>MPERVDEKASHGLSRKVEAREKRKIRARSAKDRTIWIGVGTFGVIGWSVAVPTIIGIVLGLWFDRLWPGGFSWTLAMILGGATLGCLSAWYWVSLEAKAIEEEEKEADP</sequence>
<dbReference type="STRING" id="69279.BG36_14130"/>
<dbReference type="AlphaFoldDB" id="A0A011V2K8"/>
<comment type="caution">
    <text evidence="2">The sequence shown here is derived from an EMBL/GenBank/DDBJ whole genome shotgun (WGS) entry which is preliminary data.</text>
</comment>